<feature type="domain" description="CCHC-type" evidence="3">
    <location>
        <begin position="243"/>
        <end position="256"/>
    </location>
</feature>
<comment type="caution">
    <text evidence="4">The sequence shown here is derived from an EMBL/GenBank/DDBJ whole genome shotgun (WGS) entry which is preliminary data.</text>
</comment>
<dbReference type="InterPro" id="IPR007529">
    <property type="entry name" value="Znf_HIT"/>
</dbReference>
<dbReference type="SUPFAM" id="SSF57756">
    <property type="entry name" value="Retrovirus zinc finger-like domains"/>
    <property type="match status" value="1"/>
</dbReference>
<dbReference type="OrthoDB" id="10070154at2759"/>
<dbReference type="InParanoid" id="A0A7J7CK20"/>
<evidence type="ECO:0000313" key="4">
    <source>
        <dbReference type="EMBL" id="KAF5734410.1"/>
    </source>
</evidence>
<feature type="region of interest" description="Disordered" evidence="2">
    <location>
        <begin position="41"/>
        <end position="81"/>
    </location>
</feature>
<name>A0A7J7CK20_TRIWF</name>
<reference evidence="4 5" key="1">
    <citation type="journal article" date="2020" name="Nat. Commun.">
        <title>Genome of Tripterygium wilfordii and identification of cytochrome P450 involved in triptolide biosynthesis.</title>
        <authorList>
            <person name="Tu L."/>
            <person name="Su P."/>
            <person name="Zhang Z."/>
            <person name="Gao L."/>
            <person name="Wang J."/>
            <person name="Hu T."/>
            <person name="Zhou J."/>
            <person name="Zhang Y."/>
            <person name="Zhao Y."/>
            <person name="Liu Y."/>
            <person name="Song Y."/>
            <person name="Tong Y."/>
            <person name="Lu Y."/>
            <person name="Yang J."/>
            <person name="Xu C."/>
            <person name="Jia M."/>
            <person name="Peters R.J."/>
            <person name="Huang L."/>
            <person name="Gao W."/>
        </authorList>
    </citation>
    <scope>NUCLEOTIDE SEQUENCE [LARGE SCALE GENOMIC DNA]</scope>
    <source>
        <strain evidence="5">cv. XIE 37</strain>
        <tissue evidence="4">Leaf</tissue>
    </source>
</reference>
<dbReference type="Pfam" id="PF04438">
    <property type="entry name" value="zf-HIT"/>
    <property type="match status" value="1"/>
</dbReference>
<keyword evidence="1" id="KW-0863">Zinc-finger</keyword>
<evidence type="ECO:0000313" key="5">
    <source>
        <dbReference type="Proteomes" id="UP000593562"/>
    </source>
</evidence>
<dbReference type="SMART" id="SM00343">
    <property type="entry name" value="ZnF_C2HC"/>
    <property type="match status" value="1"/>
</dbReference>
<dbReference type="GO" id="GO:0003676">
    <property type="term" value="F:nucleic acid binding"/>
    <property type="evidence" value="ECO:0007669"/>
    <property type="project" value="InterPro"/>
</dbReference>
<evidence type="ECO:0000256" key="2">
    <source>
        <dbReference type="SAM" id="MobiDB-lite"/>
    </source>
</evidence>
<proteinExistence type="predicted"/>
<dbReference type="GO" id="GO:0008270">
    <property type="term" value="F:zinc ion binding"/>
    <property type="evidence" value="ECO:0007669"/>
    <property type="project" value="UniProtKB-KW"/>
</dbReference>
<dbReference type="InterPro" id="IPR001878">
    <property type="entry name" value="Znf_CCHC"/>
</dbReference>
<dbReference type="GO" id="GO:0016787">
    <property type="term" value="F:hydrolase activity"/>
    <property type="evidence" value="ECO:0007669"/>
    <property type="project" value="UniProtKB-KW"/>
</dbReference>
<evidence type="ECO:0000256" key="1">
    <source>
        <dbReference type="PROSITE-ProRule" id="PRU00047"/>
    </source>
</evidence>
<evidence type="ECO:0000259" key="3">
    <source>
        <dbReference type="PROSITE" id="PS50158"/>
    </source>
</evidence>
<keyword evidence="5" id="KW-1185">Reference proteome</keyword>
<protein>
    <submittedName>
        <fullName evidence="4">P-loop containing nucleoside triphosphate hydrolases superfamily protein isoform 1</fullName>
    </submittedName>
</protein>
<dbReference type="Gene3D" id="4.10.60.10">
    <property type="entry name" value="Zinc finger, CCHC-type"/>
    <property type="match status" value="1"/>
</dbReference>
<organism evidence="4 5">
    <name type="scientific">Tripterygium wilfordii</name>
    <name type="common">Thunder God vine</name>
    <dbReference type="NCBI Taxonomy" id="458696"/>
    <lineage>
        <taxon>Eukaryota</taxon>
        <taxon>Viridiplantae</taxon>
        <taxon>Streptophyta</taxon>
        <taxon>Embryophyta</taxon>
        <taxon>Tracheophyta</taxon>
        <taxon>Spermatophyta</taxon>
        <taxon>Magnoliopsida</taxon>
        <taxon>eudicotyledons</taxon>
        <taxon>Gunneridae</taxon>
        <taxon>Pentapetalae</taxon>
        <taxon>rosids</taxon>
        <taxon>fabids</taxon>
        <taxon>Celastrales</taxon>
        <taxon>Celastraceae</taxon>
        <taxon>Tripterygium</taxon>
    </lineage>
</organism>
<dbReference type="PROSITE" id="PS50158">
    <property type="entry name" value="ZF_CCHC"/>
    <property type="match status" value="1"/>
</dbReference>
<dbReference type="PANTHER" id="PTHR48453:SF1">
    <property type="entry name" value="CCHC-TYPE DOMAIN-CONTAINING PROTEIN"/>
    <property type="match status" value="1"/>
</dbReference>
<accession>A0A7J7CK20</accession>
<dbReference type="Pfam" id="PF00098">
    <property type="entry name" value="zf-CCHC"/>
    <property type="match status" value="1"/>
</dbReference>
<dbReference type="Gene3D" id="3.30.60.220">
    <property type="match status" value="1"/>
</dbReference>
<dbReference type="Proteomes" id="UP000593562">
    <property type="component" value="Unassembled WGS sequence"/>
</dbReference>
<dbReference type="PANTHER" id="PTHR48453">
    <property type="entry name" value="CCHC-TYPE DOMAIN-CONTAINING PROTEIN"/>
    <property type="match status" value="1"/>
</dbReference>
<keyword evidence="1" id="KW-0479">Metal-binding</keyword>
<dbReference type="InterPro" id="IPR036875">
    <property type="entry name" value="Znf_CCHC_sf"/>
</dbReference>
<dbReference type="EMBL" id="JAAARO010000016">
    <property type="protein sequence ID" value="KAF5734410.1"/>
    <property type="molecule type" value="Genomic_DNA"/>
</dbReference>
<keyword evidence="1" id="KW-0862">Zinc</keyword>
<sequence>MGTRTNFYKNPSLSYKKDFSISSVLRNLKAYNVATGSAPLTEELAPGSHKNSSIKRRREPRPATNQSHEVEENDGPMSHRDYIERRRKEVSSSQPYDELTADVLTTSSCGLNLVDYDSDGSSSLECEEKQQISNSGHIDKVDQVKLRSEQRLPDPGEPVCVICGKYGEYICDQTDDNICSLECKDELLQSLKLAEGPSSNPRPGVISSGLESAIPMPDLGVDTWDYERHRWSKKRSRLCTYECWKCQRPGHLAEDCTAMTSNQVDMEIKKPNPISKDLLGLYRRCHQISRKSLSANCNACRSSFSLATCLDCSTILCDSAGHLYEHIRGHPSHQQYYSHKLKRLVKCCKSTCKVTDINDLLACHYCFDKAFDKFYDMYTASWNVGGLAIIRGSICCDDHFEWHRMNCLNADIEDKAHVINRSLENHKHAKISDFIF</sequence>
<gene>
    <name evidence="4" type="ORF">HS088_TW16G00859</name>
</gene>
<dbReference type="AlphaFoldDB" id="A0A7J7CK20"/>
<dbReference type="CDD" id="cd23022">
    <property type="entry name" value="zf-HIT_DDX59"/>
    <property type="match status" value="1"/>
</dbReference>
<keyword evidence="4" id="KW-0378">Hydrolase</keyword>